<evidence type="ECO:0000313" key="2">
    <source>
        <dbReference type="Proteomes" id="UP000265520"/>
    </source>
</evidence>
<dbReference type="EMBL" id="LXQA010105632">
    <property type="protein sequence ID" value="MCI17478.1"/>
    <property type="molecule type" value="Genomic_DNA"/>
</dbReference>
<accession>A0A392Q075</accession>
<organism evidence="1 2">
    <name type="scientific">Trifolium medium</name>
    <dbReference type="NCBI Taxonomy" id="97028"/>
    <lineage>
        <taxon>Eukaryota</taxon>
        <taxon>Viridiplantae</taxon>
        <taxon>Streptophyta</taxon>
        <taxon>Embryophyta</taxon>
        <taxon>Tracheophyta</taxon>
        <taxon>Spermatophyta</taxon>
        <taxon>Magnoliopsida</taxon>
        <taxon>eudicotyledons</taxon>
        <taxon>Gunneridae</taxon>
        <taxon>Pentapetalae</taxon>
        <taxon>rosids</taxon>
        <taxon>fabids</taxon>
        <taxon>Fabales</taxon>
        <taxon>Fabaceae</taxon>
        <taxon>Papilionoideae</taxon>
        <taxon>50 kb inversion clade</taxon>
        <taxon>NPAAA clade</taxon>
        <taxon>Hologalegina</taxon>
        <taxon>IRL clade</taxon>
        <taxon>Trifolieae</taxon>
        <taxon>Trifolium</taxon>
    </lineage>
</organism>
<feature type="non-terminal residue" evidence="1">
    <location>
        <position position="37"/>
    </location>
</feature>
<dbReference type="Proteomes" id="UP000265520">
    <property type="component" value="Unassembled WGS sequence"/>
</dbReference>
<name>A0A392Q075_9FABA</name>
<evidence type="ECO:0000313" key="1">
    <source>
        <dbReference type="EMBL" id="MCI17478.1"/>
    </source>
</evidence>
<dbReference type="AlphaFoldDB" id="A0A392Q075"/>
<comment type="caution">
    <text evidence="1">The sequence shown here is derived from an EMBL/GenBank/DDBJ whole genome shotgun (WGS) entry which is preliminary data.</text>
</comment>
<proteinExistence type="predicted"/>
<protein>
    <submittedName>
        <fullName evidence="1">Uncharacterized protein</fullName>
    </submittedName>
</protein>
<keyword evidence="2" id="KW-1185">Reference proteome</keyword>
<reference evidence="1 2" key="1">
    <citation type="journal article" date="2018" name="Front. Plant Sci.">
        <title>Red Clover (Trifolium pratense) and Zigzag Clover (T. medium) - A Picture of Genomic Similarities and Differences.</title>
        <authorList>
            <person name="Dluhosova J."/>
            <person name="Istvanek J."/>
            <person name="Nedelnik J."/>
            <person name="Repkova J."/>
        </authorList>
    </citation>
    <scope>NUCLEOTIDE SEQUENCE [LARGE SCALE GENOMIC DNA]</scope>
    <source>
        <strain evidence="2">cv. 10/8</strain>
        <tissue evidence="1">Leaf</tissue>
    </source>
</reference>
<sequence>MHKLVVEEPTQEEHARTFVVEEPTPAFVVEEQDDAPH</sequence>